<dbReference type="EMBL" id="CP155447">
    <property type="protein sequence ID" value="XBH04034.1"/>
    <property type="molecule type" value="Genomic_DNA"/>
</dbReference>
<sequence>MPILTHLTSEKHAGSIRRSGIRASTVGFDAPRGVFCMAILPDYLIAHEWLRELKRRGQRTIVGVDFRIPSDEPVSVGHFNRSHDETTLGQAIGMLMGTTDAVGFEIIVPRSIRRDEIFRVRKVRQVLGWRHFPDAHGKRPTCACRMCLPKGTIKSRRLRNHLDPTGENY</sequence>
<dbReference type="RefSeq" id="WP_406696779.1">
    <property type="nucleotide sequence ID" value="NZ_CP155447.1"/>
</dbReference>
<organism evidence="1">
    <name type="scientific">Singulisphaera sp. Ch08</name>
    <dbReference type="NCBI Taxonomy" id="3120278"/>
    <lineage>
        <taxon>Bacteria</taxon>
        <taxon>Pseudomonadati</taxon>
        <taxon>Planctomycetota</taxon>
        <taxon>Planctomycetia</taxon>
        <taxon>Isosphaerales</taxon>
        <taxon>Isosphaeraceae</taxon>
        <taxon>Singulisphaera</taxon>
    </lineage>
</organism>
<proteinExistence type="predicted"/>
<protein>
    <submittedName>
        <fullName evidence="1">Uncharacterized protein</fullName>
    </submittedName>
</protein>
<reference evidence="1" key="1">
    <citation type="submission" date="2024-05" db="EMBL/GenBank/DDBJ databases">
        <title>Planctomycetes of the genus Singulisphaera possess chitinolytic capabilities.</title>
        <authorList>
            <person name="Ivanova A."/>
        </authorList>
    </citation>
    <scope>NUCLEOTIDE SEQUENCE</scope>
    <source>
        <strain evidence="1">Ch08T</strain>
    </source>
</reference>
<dbReference type="AlphaFoldDB" id="A0AAU7CFJ8"/>
<gene>
    <name evidence="1" type="ORF">V5E97_37905</name>
</gene>
<name>A0AAU7CFJ8_9BACT</name>
<evidence type="ECO:0000313" key="1">
    <source>
        <dbReference type="EMBL" id="XBH04034.1"/>
    </source>
</evidence>
<accession>A0AAU7CFJ8</accession>